<evidence type="ECO:0000313" key="3">
    <source>
        <dbReference type="Proteomes" id="UP000430222"/>
    </source>
</evidence>
<accession>A0A6I2UWK2</accession>
<feature type="transmembrane region" description="Helical" evidence="1">
    <location>
        <begin position="32"/>
        <end position="54"/>
    </location>
</feature>
<dbReference type="Proteomes" id="UP000430222">
    <property type="component" value="Unassembled WGS sequence"/>
</dbReference>
<dbReference type="EMBL" id="VUNL01000002">
    <property type="protein sequence ID" value="MSV24041.1"/>
    <property type="molecule type" value="Genomic_DNA"/>
</dbReference>
<keyword evidence="1" id="KW-1133">Transmembrane helix</keyword>
<keyword evidence="1" id="KW-0812">Transmembrane</keyword>
<proteinExistence type="predicted"/>
<name>A0A6I2UWK2_9FIRM</name>
<comment type="caution">
    <text evidence="2">The sequence shown here is derived from an EMBL/GenBank/DDBJ whole genome shotgun (WGS) entry which is preliminary data.</text>
</comment>
<protein>
    <submittedName>
        <fullName evidence="2">Uncharacterized protein</fullName>
    </submittedName>
</protein>
<feature type="transmembrane region" description="Helical" evidence="1">
    <location>
        <begin position="6"/>
        <end position="25"/>
    </location>
</feature>
<reference evidence="2 3" key="1">
    <citation type="submission" date="2019-08" db="EMBL/GenBank/DDBJ databases">
        <title>In-depth cultivation of the pig gut microbiome towards novel bacterial diversity and tailored functional studies.</title>
        <authorList>
            <person name="Wylensek D."/>
            <person name="Hitch T.C.A."/>
            <person name="Clavel T."/>
        </authorList>
    </citation>
    <scope>NUCLEOTIDE SEQUENCE [LARGE SCALE GENOMIC DNA]</scope>
    <source>
        <strain evidence="3">WCA-380-WT-3B3</strain>
    </source>
</reference>
<evidence type="ECO:0000313" key="2">
    <source>
        <dbReference type="EMBL" id="MSV24041.1"/>
    </source>
</evidence>
<gene>
    <name evidence="2" type="ORF">FYJ78_02340</name>
</gene>
<dbReference type="AlphaFoldDB" id="A0A6I2UWK2"/>
<keyword evidence="3" id="KW-1185">Reference proteome</keyword>
<evidence type="ECO:0000256" key="1">
    <source>
        <dbReference type="SAM" id="Phobius"/>
    </source>
</evidence>
<sequence>MFKLGMSLVFAFIAAMVIALAGLISDVRLMTILVRSLLGFLVTCAGVWVVSFLLEAKNLVGFDKNLDLIGEEEPNPKSPEELDAEDLAAQVADSKEDSEPVQDPSFTLLTKDNLKQVKPPES</sequence>
<organism evidence="2 3">
    <name type="scientific">Selenomonas montiformis</name>
    <dbReference type="NCBI Taxonomy" id="2652285"/>
    <lineage>
        <taxon>Bacteria</taxon>
        <taxon>Bacillati</taxon>
        <taxon>Bacillota</taxon>
        <taxon>Negativicutes</taxon>
        <taxon>Selenomonadales</taxon>
        <taxon>Selenomonadaceae</taxon>
        <taxon>Selenomonas</taxon>
    </lineage>
</organism>
<keyword evidence="1" id="KW-0472">Membrane</keyword>